<dbReference type="GO" id="GO:0009089">
    <property type="term" value="P:lysine biosynthetic process via diaminopimelate"/>
    <property type="evidence" value="ECO:0007669"/>
    <property type="project" value="UniProtKB-UniRule"/>
</dbReference>
<reference evidence="14" key="1">
    <citation type="submission" date="2021-03" db="EMBL/GenBank/DDBJ databases">
        <title>Complete Genome of Pseudoalteromonas xiamenensis STKMTI.2, a new potential marine bacterium producing anti-Vibrio compounds.</title>
        <authorList>
            <person name="Handayani D.P."/>
            <person name="Isnansetyo A."/>
            <person name="Istiqomah I."/>
            <person name="Jumina J."/>
        </authorList>
    </citation>
    <scope>NUCLEOTIDE SEQUENCE</scope>
    <source>
        <strain evidence="14">STKMTI.2</strain>
    </source>
</reference>
<dbReference type="SUPFAM" id="SSF51569">
    <property type="entry name" value="Aldolase"/>
    <property type="match status" value="1"/>
</dbReference>
<dbReference type="EC" id="4.3.3.7" evidence="3 10"/>
<evidence type="ECO:0000256" key="5">
    <source>
        <dbReference type="ARBA" id="ARBA00022915"/>
    </source>
</evidence>
<evidence type="ECO:0000313" key="15">
    <source>
        <dbReference type="Proteomes" id="UP000664904"/>
    </source>
</evidence>
<comment type="catalytic activity">
    <reaction evidence="9">
        <text>L-aspartate 4-semialdehyde + pyruvate = (2S,4S)-4-hydroxy-2,3,4,5-tetrahydrodipicolinate + H2O + H(+)</text>
        <dbReference type="Rhea" id="RHEA:34171"/>
        <dbReference type="ChEBI" id="CHEBI:15361"/>
        <dbReference type="ChEBI" id="CHEBI:15377"/>
        <dbReference type="ChEBI" id="CHEBI:15378"/>
        <dbReference type="ChEBI" id="CHEBI:67139"/>
        <dbReference type="ChEBI" id="CHEBI:537519"/>
        <dbReference type="EC" id="4.3.3.7"/>
    </reaction>
</comment>
<keyword evidence="8" id="KW-0704">Schiff base</keyword>
<dbReference type="InterPro" id="IPR002220">
    <property type="entry name" value="DapA-like"/>
</dbReference>
<keyword evidence="6" id="KW-0457">Lysine biosynthesis</keyword>
<evidence type="ECO:0000256" key="11">
    <source>
        <dbReference type="PIRNR" id="PIRNR001365"/>
    </source>
</evidence>
<evidence type="ECO:0000256" key="9">
    <source>
        <dbReference type="ARBA" id="ARBA00047836"/>
    </source>
</evidence>
<evidence type="ECO:0000256" key="10">
    <source>
        <dbReference type="NCBIfam" id="TIGR00674"/>
    </source>
</evidence>
<keyword evidence="4" id="KW-0028">Amino-acid biosynthesis</keyword>
<evidence type="ECO:0000256" key="1">
    <source>
        <dbReference type="ARBA" id="ARBA00003294"/>
    </source>
</evidence>
<gene>
    <name evidence="14" type="primary">dapA</name>
    <name evidence="14" type="ORF">J5O05_01215</name>
</gene>
<name>A0A975DGV6_9GAMM</name>
<dbReference type="PANTHER" id="PTHR12128">
    <property type="entry name" value="DIHYDRODIPICOLINATE SYNTHASE"/>
    <property type="match status" value="1"/>
</dbReference>
<comment type="pathway">
    <text evidence="2">Amino-acid biosynthesis; L-lysine biosynthesis via DAP pathway; (S)-tetrahydrodipicolinate from L-aspartate: step 3/4.</text>
</comment>
<keyword evidence="7 11" id="KW-0456">Lyase</keyword>
<feature type="binding site" evidence="13">
    <location>
        <position position="214"/>
    </location>
    <ligand>
        <name>pyruvate</name>
        <dbReference type="ChEBI" id="CHEBI:15361"/>
    </ligand>
</feature>
<dbReference type="PANTHER" id="PTHR12128:SF72">
    <property type="entry name" value="DIHYDRODIPICOLINATE SYNTHASE"/>
    <property type="match status" value="1"/>
</dbReference>
<dbReference type="InterPro" id="IPR005263">
    <property type="entry name" value="DapA"/>
</dbReference>
<dbReference type="SMART" id="SM01130">
    <property type="entry name" value="DHDPS"/>
    <property type="match status" value="1"/>
</dbReference>
<dbReference type="PIRSF" id="PIRSF001365">
    <property type="entry name" value="DHDPS"/>
    <property type="match status" value="1"/>
</dbReference>
<dbReference type="InterPro" id="IPR013785">
    <property type="entry name" value="Aldolase_TIM"/>
</dbReference>
<comment type="function">
    <text evidence="1">Catalyzes the condensation of (S)-aspartate-beta-semialdehyde [(S)-ASA] and pyruvate to 4-hydroxy-tetrahydrodipicolinate (HTPA).</text>
</comment>
<dbReference type="EMBL" id="CP072133">
    <property type="protein sequence ID" value="QTH71626.1"/>
    <property type="molecule type" value="Genomic_DNA"/>
</dbReference>
<keyword evidence="15" id="KW-1185">Reference proteome</keyword>
<feature type="active site" description="Proton donor/acceptor" evidence="12">
    <location>
        <position position="144"/>
    </location>
</feature>
<evidence type="ECO:0000256" key="2">
    <source>
        <dbReference type="ARBA" id="ARBA00005120"/>
    </source>
</evidence>
<comment type="similarity">
    <text evidence="11">Belongs to the DapA family.</text>
</comment>
<evidence type="ECO:0000256" key="6">
    <source>
        <dbReference type="ARBA" id="ARBA00023154"/>
    </source>
</evidence>
<keyword evidence="5" id="KW-0220">Diaminopimelate biosynthesis</keyword>
<dbReference type="RefSeq" id="WP_208843252.1">
    <property type="nucleotide sequence ID" value="NZ_CP072133.1"/>
</dbReference>
<evidence type="ECO:0000256" key="4">
    <source>
        <dbReference type="ARBA" id="ARBA00022605"/>
    </source>
</evidence>
<dbReference type="GO" id="GO:0019877">
    <property type="term" value="P:diaminopimelate biosynthetic process"/>
    <property type="evidence" value="ECO:0007669"/>
    <property type="project" value="UniProtKB-KW"/>
</dbReference>
<evidence type="ECO:0000256" key="8">
    <source>
        <dbReference type="ARBA" id="ARBA00023270"/>
    </source>
</evidence>
<evidence type="ECO:0000256" key="13">
    <source>
        <dbReference type="PIRSR" id="PIRSR001365-2"/>
    </source>
</evidence>
<protein>
    <recommendedName>
        <fullName evidence="3 10">4-hydroxy-tetrahydrodipicolinate synthase</fullName>
        <ecNumber evidence="3 10">4.3.3.7</ecNumber>
    </recommendedName>
</protein>
<organism evidence="14 15">
    <name type="scientific">Pseudoalteromonas xiamenensis</name>
    <dbReference type="NCBI Taxonomy" id="882626"/>
    <lineage>
        <taxon>Bacteria</taxon>
        <taxon>Pseudomonadati</taxon>
        <taxon>Pseudomonadota</taxon>
        <taxon>Gammaproteobacteria</taxon>
        <taxon>Alteromonadales</taxon>
        <taxon>Pseudoalteromonadaceae</taxon>
        <taxon>Pseudoalteromonas</taxon>
    </lineage>
</organism>
<dbReference type="GO" id="GO:0008840">
    <property type="term" value="F:4-hydroxy-tetrahydrodipicolinate synthase activity"/>
    <property type="evidence" value="ECO:0007669"/>
    <property type="project" value="UniProtKB-UniRule"/>
</dbReference>
<dbReference type="AlphaFoldDB" id="A0A975DGV6"/>
<dbReference type="Proteomes" id="UP000664904">
    <property type="component" value="Chromosome"/>
</dbReference>
<feature type="active site" description="Schiff-base intermediate with substrate" evidence="12">
    <location>
        <position position="172"/>
    </location>
</feature>
<evidence type="ECO:0000256" key="3">
    <source>
        <dbReference type="ARBA" id="ARBA00012086"/>
    </source>
</evidence>
<dbReference type="Pfam" id="PF00701">
    <property type="entry name" value="DHDPS"/>
    <property type="match status" value="1"/>
</dbReference>
<dbReference type="Gene3D" id="3.20.20.70">
    <property type="entry name" value="Aldolase class I"/>
    <property type="match status" value="1"/>
</dbReference>
<dbReference type="KEGG" id="pxi:J5O05_01215"/>
<accession>A0A975DGV6</accession>
<proteinExistence type="inferred from homology"/>
<dbReference type="CDD" id="cd00408">
    <property type="entry name" value="DHDPS-like"/>
    <property type="match status" value="1"/>
</dbReference>
<evidence type="ECO:0000256" key="7">
    <source>
        <dbReference type="ARBA" id="ARBA00023239"/>
    </source>
</evidence>
<dbReference type="PRINTS" id="PR00146">
    <property type="entry name" value="DHPICSNTHASE"/>
</dbReference>
<dbReference type="NCBIfam" id="TIGR00674">
    <property type="entry name" value="dapA"/>
    <property type="match status" value="1"/>
</dbReference>
<sequence length="312" mass="34825">MALAQMANPTINWHGVYPAVTTQFNDDGSINFDATANMIEALIEDGIHGVIVMGTVGENCSLRIEEKREVLRRAKELVAGRIPVISGVAETTTQFAIEFVQAAEEIGVDGLMVLPGMVYRSTEREAIHHYQLIARATSLPIMIYNNPVTYGVDLGLESMKVLADEKNIVAIKESTTDTRRLTELANEFGDRFTVFCGVDDIALESLMLGAHGWISGLTNVFPKESVAIYTLAKQRRYEEALEIWRWFLPLLRLDTIPTLVQCIKYAEQLAGRGKETVRAPRLPLTNDEKAQINAMYDKAMSNRIDLSKFNLD</sequence>
<evidence type="ECO:0000256" key="12">
    <source>
        <dbReference type="PIRSR" id="PIRSR001365-1"/>
    </source>
</evidence>
<evidence type="ECO:0000313" key="14">
    <source>
        <dbReference type="EMBL" id="QTH71626.1"/>
    </source>
</evidence>